<dbReference type="CDD" id="cd00085">
    <property type="entry name" value="HNHc"/>
    <property type="match status" value="1"/>
</dbReference>
<dbReference type="AlphaFoldDB" id="A0A4S3ZYQ8"/>
<sequence length="388" mass="43787">MWNWDQGRLDYFQFDELRKIAKFAIKNDLRSTNVAALSTATGLPFRPASDPLYKPWRNYSRVFKATLLISKNGKVAQPTPIANLMAQDGQVNSDEYFHFLAEATTDPSPARENWNHQANHRFPLLFSLRFLLARAAIGLTETTLDQIVGAYNETALTGGEDDTDFLAIVDSARAIVPKSRQAKESLKVLSQLSYLSLDRSKITVSLDRDDAMQIFQQLAPVYGARFSDGDEEIRRIANLFVAARDDLDFDYSNTVVSDTFEAGFEEGGRIERIHLKIERNAQLRRAFFEKYPSARCDFCAEDTSKSYPWAERILDIHHVLPLCSGARTSKSGTVLDDLVANCPTCHRAVHRFYGQWLKKNKKKDFADASEAKVVYQAAKAEYCGVSNA</sequence>
<keyword evidence="2" id="KW-1185">Reference proteome</keyword>
<evidence type="ECO:0000313" key="1">
    <source>
        <dbReference type="EMBL" id="THF51058.1"/>
    </source>
</evidence>
<keyword evidence="1" id="KW-0540">Nuclease</keyword>
<keyword evidence="1" id="KW-0378">Hydrolase</keyword>
<dbReference type="InterPro" id="IPR003615">
    <property type="entry name" value="HNH_nuc"/>
</dbReference>
<accession>A0A4S3ZYQ8</accession>
<proteinExistence type="predicted"/>
<organism evidence="1 2">
    <name type="scientific">Allorhizobium terrae</name>
    <dbReference type="NCBI Taxonomy" id="1848972"/>
    <lineage>
        <taxon>Bacteria</taxon>
        <taxon>Pseudomonadati</taxon>
        <taxon>Pseudomonadota</taxon>
        <taxon>Alphaproteobacteria</taxon>
        <taxon>Hyphomicrobiales</taxon>
        <taxon>Rhizobiaceae</taxon>
        <taxon>Rhizobium/Agrobacterium group</taxon>
        <taxon>Allorhizobium</taxon>
    </lineage>
</organism>
<keyword evidence="1" id="KW-0255">Endonuclease</keyword>
<name>A0A4S3ZYQ8_9HYPH</name>
<dbReference type="Proteomes" id="UP000310754">
    <property type="component" value="Unassembled WGS sequence"/>
</dbReference>
<reference evidence="1 2" key="1">
    <citation type="submission" date="2019-04" db="EMBL/GenBank/DDBJ databases">
        <title>Rhizobium terrae sp. nov., isolated from a paddy soil.</title>
        <authorList>
            <person name="Lin S.-Y."/>
            <person name="Hameed A."/>
            <person name="Huang H.-I."/>
            <person name="Young C.-C."/>
        </authorList>
    </citation>
    <scope>NUCLEOTIDE SEQUENCE [LARGE SCALE GENOMIC DNA]</scope>
    <source>
        <strain evidence="1 2">CC-HIH110</strain>
    </source>
</reference>
<gene>
    <name evidence="1" type="ORF">E6C51_08570</name>
</gene>
<comment type="caution">
    <text evidence="1">The sequence shown here is derived from an EMBL/GenBank/DDBJ whole genome shotgun (WGS) entry which is preliminary data.</text>
</comment>
<protein>
    <submittedName>
        <fullName evidence="1">HNH endonuclease</fullName>
    </submittedName>
</protein>
<dbReference type="GO" id="GO:0004519">
    <property type="term" value="F:endonuclease activity"/>
    <property type="evidence" value="ECO:0007669"/>
    <property type="project" value="UniProtKB-KW"/>
</dbReference>
<dbReference type="EMBL" id="SSOA01000003">
    <property type="protein sequence ID" value="THF51058.1"/>
    <property type="molecule type" value="Genomic_DNA"/>
</dbReference>
<evidence type="ECO:0000313" key="2">
    <source>
        <dbReference type="Proteomes" id="UP000310754"/>
    </source>
</evidence>